<dbReference type="AlphaFoldDB" id="A0A941DV91"/>
<keyword evidence="1" id="KW-0812">Transmembrane</keyword>
<keyword evidence="1" id="KW-0472">Membrane</keyword>
<comment type="caution">
    <text evidence="2">The sequence shown here is derived from an EMBL/GenBank/DDBJ whole genome shotgun (WGS) entry which is preliminary data.</text>
</comment>
<proteinExistence type="predicted"/>
<name>A0A941DV91_9BACI</name>
<gene>
    <name evidence="2" type="ORF">KCX74_15240</name>
</gene>
<accession>A0A941DV91</accession>
<keyword evidence="1" id="KW-1133">Transmembrane helix</keyword>
<dbReference type="RefSeq" id="WP_166530704.1">
    <property type="nucleotide sequence ID" value="NZ_CP115959.1"/>
</dbReference>
<evidence type="ECO:0000313" key="3">
    <source>
        <dbReference type="Proteomes" id="UP000675284"/>
    </source>
</evidence>
<protein>
    <recommendedName>
        <fullName evidence="4">Cytochrome c oxidase subunit 2A</fullName>
    </recommendedName>
</protein>
<feature type="transmembrane region" description="Helical" evidence="1">
    <location>
        <begin position="24"/>
        <end position="48"/>
    </location>
</feature>
<evidence type="ECO:0000313" key="2">
    <source>
        <dbReference type="EMBL" id="MBR7797390.1"/>
    </source>
</evidence>
<evidence type="ECO:0008006" key="4">
    <source>
        <dbReference type="Google" id="ProtNLM"/>
    </source>
</evidence>
<evidence type="ECO:0000256" key="1">
    <source>
        <dbReference type="SAM" id="Phobius"/>
    </source>
</evidence>
<keyword evidence="3" id="KW-1185">Reference proteome</keyword>
<sequence length="50" mass="5743">METNNKNVIAKEKHNKKYSLKGTLFSSIVFVGGTIIAFILLLWVLYMVRI</sequence>
<dbReference type="Proteomes" id="UP000675284">
    <property type="component" value="Unassembled WGS sequence"/>
</dbReference>
<dbReference type="EMBL" id="JAGSOT010000052">
    <property type="protein sequence ID" value="MBR7797390.1"/>
    <property type="molecule type" value="Genomic_DNA"/>
</dbReference>
<reference evidence="2" key="1">
    <citation type="submission" date="2021-04" db="EMBL/GenBank/DDBJ databases">
        <title>Isolation and polyphasic classification of algal microorganism.</title>
        <authorList>
            <person name="Wang S."/>
        </authorList>
    </citation>
    <scope>NUCLEOTIDE SEQUENCE</scope>
    <source>
        <strain evidence="2">720a</strain>
    </source>
</reference>
<organism evidence="2 3">
    <name type="scientific">Virgibacillus salarius</name>
    <dbReference type="NCBI Taxonomy" id="447199"/>
    <lineage>
        <taxon>Bacteria</taxon>
        <taxon>Bacillati</taxon>
        <taxon>Bacillota</taxon>
        <taxon>Bacilli</taxon>
        <taxon>Bacillales</taxon>
        <taxon>Bacillaceae</taxon>
        <taxon>Virgibacillus</taxon>
    </lineage>
</organism>